<evidence type="ECO:0000256" key="1">
    <source>
        <dbReference type="SAM" id="MobiDB-lite"/>
    </source>
</evidence>
<dbReference type="Proteomes" id="UP000076405">
    <property type="component" value="Chromosome"/>
</dbReference>
<evidence type="ECO:0000259" key="2">
    <source>
        <dbReference type="Pfam" id="PF15983"/>
    </source>
</evidence>
<accession>A0AAC9B396</accession>
<reference evidence="3 4" key="1">
    <citation type="journal article" date="2016" name="PLoS ONE">
        <title>The Identification of Novel Diagnostic Marker Genes for the Detection of Beer Spoiling Pediococcus damnosus Strains Using the BlAst Diagnostic Gene findEr.</title>
        <authorList>
            <person name="Behr J."/>
            <person name="Geissler A.J."/>
            <person name="Schmid J."/>
            <person name="Zehe A."/>
            <person name="Vogel R.F."/>
        </authorList>
    </citation>
    <scope>NUCLEOTIDE SEQUENCE [LARGE SCALE GENOMIC DNA]</scope>
    <source>
        <strain evidence="3 4">TMW 2.1533</strain>
    </source>
</reference>
<dbReference type="RefSeq" id="WP_226997962.1">
    <property type="nucleotide sequence ID" value="NZ_CP012275.1"/>
</dbReference>
<dbReference type="EMBL" id="CP012275">
    <property type="protein sequence ID" value="AMV63606.1"/>
    <property type="molecule type" value="Genomic_DNA"/>
</dbReference>
<dbReference type="InterPro" id="IPR031927">
    <property type="entry name" value="DUF4767"/>
</dbReference>
<protein>
    <submittedName>
        <fullName evidence="3">Lipoprotein</fullName>
    </submittedName>
</protein>
<feature type="compositionally biased region" description="Low complexity" evidence="1">
    <location>
        <begin position="8"/>
        <end position="17"/>
    </location>
</feature>
<name>A0AAC9B396_9LACO</name>
<feature type="region of interest" description="Disordered" evidence="1">
    <location>
        <begin position="1"/>
        <end position="26"/>
    </location>
</feature>
<keyword evidence="3" id="KW-0449">Lipoprotein</keyword>
<organism evidence="3 4">
    <name type="scientific">Pediococcus damnosus</name>
    <dbReference type="NCBI Taxonomy" id="51663"/>
    <lineage>
        <taxon>Bacteria</taxon>
        <taxon>Bacillati</taxon>
        <taxon>Bacillota</taxon>
        <taxon>Bacilli</taxon>
        <taxon>Lactobacillales</taxon>
        <taxon>Lactobacillaceae</taxon>
        <taxon>Pediococcus</taxon>
    </lineage>
</organism>
<proteinExistence type="predicted"/>
<dbReference type="Pfam" id="PF15983">
    <property type="entry name" value="DUF4767"/>
    <property type="match status" value="1"/>
</dbReference>
<evidence type="ECO:0000313" key="4">
    <source>
        <dbReference type="Proteomes" id="UP000076405"/>
    </source>
</evidence>
<feature type="domain" description="DUF4767" evidence="2">
    <location>
        <begin position="33"/>
        <end position="167"/>
    </location>
</feature>
<evidence type="ECO:0000313" key="3">
    <source>
        <dbReference type="EMBL" id="AMV63606.1"/>
    </source>
</evidence>
<gene>
    <name evidence="3" type="ORF">ADU70_2140</name>
</gene>
<dbReference type="AlphaFoldDB" id="A0AAC9B396"/>
<sequence>MVTKKTNKVSSQVSESSSSEKKVVAQSKPVSTTIWNKTKEQKLAKFMQTWQSEMGQTYKGTYNGEKPNHLGYVFPDVIKNGQLDGKVKWGSRKINLTWSTNGENGNEFQIVAVATGGKPGTNFPTSYLFCIHNKRPVVLMTQTTNGNTLEVQDTQNGDLQAGFAGIVTGTRPAVLTDASLNTDVSSSVKVSPQRWPNAYQGTWYYYDTSDKKVDSQPESKISDVKLTYLKIQNIKWLDVRGAHQTAGDGTYEYVRYHYYDGCQIPVMMTAGGAGAWFTLNAYPNKAVAMQLQDFKYGDESKSEED</sequence>